<accession>A0A2X4ZAL9</accession>
<proteinExistence type="predicted"/>
<gene>
    <name evidence="1" type="ORF">NCTC4824_02098</name>
</gene>
<name>A0A2X4ZAL9_LEDLE</name>
<dbReference type="Proteomes" id="UP000249134">
    <property type="component" value="Chromosome 1"/>
</dbReference>
<reference evidence="1 2" key="1">
    <citation type="submission" date="2018-06" db="EMBL/GenBank/DDBJ databases">
        <authorList>
            <consortium name="Pathogen Informatics"/>
            <person name="Doyle S."/>
        </authorList>
    </citation>
    <scope>NUCLEOTIDE SEQUENCE [LARGE SCALE GENOMIC DNA]</scope>
    <source>
        <strain evidence="1 2">NCTC4824</strain>
    </source>
</reference>
<dbReference type="AlphaFoldDB" id="A0A2X4ZAL9"/>
<sequence length="36" mass="3939">MKIVGLSGSIVGSKTKKAMNYISKEVSSNIQKQNIR</sequence>
<dbReference type="KEGG" id="blen:NCTC4824_02098"/>
<dbReference type="EMBL" id="LS483476">
    <property type="protein sequence ID" value="SQI57604.1"/>
    <property type="molecule type" value="Genomic_DNA"/>
</dbReference>
<evidence type="ECO:0000313" key="1">
    <source>
        <dbReference type="EMBL" id="SQI57604.1"/>
    </source>
</evidence>
<organism evidence="1 2">
    <name type="scientific">Lederbergia lenta</name>
    <name type="common">Bacillus lentus</name>
    <dbReference type="NCBI Taxonomy" id="1467"/>
    <lineage>
        <taxon>Bacteria</taxon>
        <taxon>Bacillati</taxon>
        <taxon>Bacillota</taxon>
        <taxon>Bacilli</taxon>
        <taxon>Bacillales</taxon>
        <taxon>Bacillaceae</taxon>
        <taxon>Lederbergia</taxon>
    </lineage>
</organism>
<evidence type="ECO:0000313" key="2">
    <source>
        <dbReference type="Proteomes" id="UP000249134"/>
    </source>
</evidence>
<keyword evidence="2" id="KW-1185">Reference proteome</keyword>
<protein>
    <submittedName>
        <fullName evidence="1">Uncharacterized protein</fullName>
    </submittedName>
</protein>